<comment type="caution">
    <text evidence="1">The sequence shown here is derived from an EMBL/GenBank/DDBJ whole genome shotgun (WGS) entry which is preliminary data.</text>
</comment>
<evidence type="ECO:0000313" key="1">
    <source>
        <dbReference type="EMBL" id="MWB93172.1"/>
    </source>
</evidence>
<dbReference type="CDD" id="cd24013">
    <property type="entry name" value="ASKHA_ATPase_BT3980-like"/>
    <property type="match status" value="1"/>
</dbReference>
<dbReference type="AlphaFoldDB" id="A0A6I4NK37"/>
<dbReference type="Pfam" id="PF12864">
    <property type="entry name" value="DUF3822"/>
    <property type="match status" value="1"/>
</dbReference>
<organism evidence="1 2">
    <name type="scientific">Flavobacterium hydrocarbonoxydans</name>
    <dbReference type="NCBI Taxonomy" id="2683249"/>
    <lineage>
        <taxon>Bacteria</taxon>
        <taxon>Pseudomonadati</taxon>
        <taxon>Bacteroidota</taxon>
        <taxon>Flavobacteriia</taxon>
        <taxon>Flavobacteriales</taxon>
        <taxon>Flavobacteriaceae</taxon>
        <taxon>Flavobacterium</taxon>
    </lineage>
</organism>
<dbReference type="Proteomes" id="UP000471501">
    <property type="component" value="Unassembled WGS sequence"/>
</dbReference>
<dbReference type="EMBL" id="WSTB01000001">
    <property type="protein sequence ID" value="MWB93172.1"/>
    <property type="molecule type" value="Genomic_DNA"/>
</dbReference>
<dbReference type="Gene3D" id="3.30.420.250">
    <property type="match status" value="1"/>
</dbReference>
<protein>
    <submittedName>
        <fullName evidence="1">DUF3822 family protein</fullName>
    </submittedName>
</protein>
<keyword evidence="2" id="KW-1185">Reference proteome</keyword>
<reference evidence="1 2" key="1">
    <citation type="submission" date="2019-12" db="EMBL/GenBank/DDBJ databases">
        <authorList>
            <person name="Kim Y.S."/>
        </authorList>
    </citation>
    <scope>NUCLEOTIDE SEQUENCE [LARGE SCALE GENOMIC DNA]</scope>
    <source>
        <strain evidence="1 2">GA093</strain>
    </source>
</reference>
<name>A0A6I4NK37_9FLAO</name>
<sequence length="273" mass="31824">MSLQNTNITSKKYKKLSIQVSLTGLSFCCFDTLNNTITSFAEVIFDTFHKGNKIEELLADAFKQHPELKDTYDEIVVIHNNNLSTFVPAALFDENFLGSYLQYNTKVFETDFFTFDQISNYQMNAVYIPYVNINNFLIDEVGSFDYKHVNSILVEKILEASKNNDDKKMVINFNENHFEIIVVQNQKLLLFNSFEYNSPEDFIYYVLFTAEQTSLNPETFQLDFLGTIKKNDPYYAIAYQYIRNISFLDVSSLQQKNSFSTAENLKHYILFQS</sequence>
<evidence type="ECO:0000313" key="2">
    <source>
        <dbReference type="Proteomes" id="UP000471501"/>
    </source>
</evidence>
<gene>
    <name evidence="1" type="ORF">GON26_02270</name>
</gene>
<accession>A0A6I4NK37</accession>
<dbReference type="InterPro" id="IPR024213">
    <property type="entry name" value="DUF3822"/>
</dbReference>
<proteinExistence type="predicted"/>
<dbReference type="Gene3D" id="3.30.420.260">
    <property type="match status" value="1"/>
</dbReference>
<dbReference type="RefSeq" id="WP_160373087.1">
    <property type="nucleotide sequence ID" value="NZ_WSTB01000001.1"/>
</dbReference>